<keyword evidence="3 6" id="KW-0547">Nucleotide-binding</keyword>
<protein>
    <submittedName>
        <fullName evidence="8">Protein kinase domain-containing protein</fullName>
    </submittedName>
</protein>
<sequence>MRDELRRHQSLGSEEPQIKFNEAPFDGVFDVGDELGSGQFAVVRKVVKKATGEEFAAKFIKKRRYATSRRGVTRANIEREVGPL</sequence>
<evidence type="ECO:0000256" key="1">
    <source>
        <dbReference type="ARBA" id="ARBA00022527"/>
    </source>
</evidence>
<dbReference type="Gene3D" id="3.30.200.20">
    <property type="entry name" value="Phosphorylase Kinase, domain 1"/>
    <property type="match status" value="1"/>
</dbReference>
<dbReference type="GO" id="GO:0005524">
    <property type="term" value="F:ATP binding"/>
    <property type="evidence" value="ECO:0007669"/>
    <property type="project" value="UniProtKB-UniRule"/>
</dbReference>
<feature type="domain" description="Protein kinase" evidence="7">
    <location>
        <begin position="29"/>
        <end position="84"/>
    </location>
</feature>
<evidence type="ECO:0000256" key="3">
    <source>
        <dbReference type="ARBA" id="ARBA00022741"/>
    </source>
</evidence>
<dbReference type="GO" id="GO:0004674">
    <property type="term" value="F:protein serine/threonine kinase activity"/>
    <property type="evidence" value="ECO:0007669"/>
    <property type="project" value="UniProtKB-KW"/>
</dbReference>
<keyword evidence="5 6" id="KW-0067">ATP-binding</keyword>
<dbReference type="Proteomes" id="UP001331761">
    <property type="component" value="Unassembled WGS sequence"/>
</dbReference>
<evidence type="ECO:0000256" key="4">
    <source>
        <dbReference type="ARBA" id="ARBA00022777"/>
    </source>
</evidence>
<dbReference type="PANTHER" id="PTHR24342">
    <property type="entry name" value="SERINE/THREONINE-PROTEIN KINASE 17"/>
    <property type="match status" value="1"/>
</dbReference>
<evidence type="ECO:0000313" key="9">
    <source>
        <dbReference type="Proteomes" id="UP001331761"/>
    </source>
</evidence>
<dbReference type="GO" id="GO:0035556">
    <property type="term" value="P:intracellular signal transduction"/>
    <property type="evidence" value="ECO:0007669"/>
    <property type="project" value="TreeGrafter"/>
</dbReference>
<evidence type="ECO:0000256" key="2">
    <source>
        <dbReference type="ARBA" id="ARBA00022679"/>
    </source>
</evidence>
<dbReference type="GO" id="GO:0043065">
    <property type="term" value="P:positive regulation of apoptotic process"/>
    <property type="evidence" value="ECO:0007669"/>
    <property type="project" value="TreeGrafter"/>
</dbReference>
<dbReference type="InterPro" id="IPR011009">
    <property type="entry name" value="Kinase-like_dom_sf"/>
</dbReference>
<keyword evidence="9" id="KW-1185">Reference proteome</keyword>
<dbReference type="InterPro" id="IPR000719">
    <property type="entry name" value="Prot_kinase_dom"/>
</dbReference>
<evidence type="ECO:0000256" key="5">
    <source>
        <dbReference type="ARBA" id="ARBA00022840"/>
    </source>
</evidence>
<dbReference type="PROSITE" id="PS00107">
    <property type="entry name" value="PROTEIN_KINASE_ATP"/>
    <property type="match status" value="1"/>
</dbReference>
<dbReference type="SUPFAM" id="SSF56112">
    <property type="entry name" value="Protein kinase-like (PK-like)"/>
    <property type="match status" value="1"/>
</dbReference>
<evidence type="ECO:0000256" key="6">
    <source>
        <dbReference type="PROSITE-ProRule" id="PRU10141"/>
    </source>
</evidence>
<evidence type="ECO:0000259" key="7">
    <source>
        <dbReference type="PROSITE" id="PS50011"/>
    </source>
</evidence>
<accession>A0AAN8EZ96</accession>
<feature type="non-terminal residue" evidence="8">
    <location>
        <position position="84"/>
    </location>
</feature>
<keyword evidence="1" id="KW-0723">Serine/threonine-protein kinase</keyword>
<evidence type="ECO:0000313" key="8">
    <source>
        <dbReference type="EMBL" id="KAK5969037.1"/>
    </source>
</evidence>
<dbReference type="InterPro" id="IPR017441">
    <property type="entry name" value="Protein_kinase_ATP_BS"/>
</dbReference>
<proteinExistence type="predicted"/>
<name>A0AAN8EZ96_TRICO</name>
<dbReference type="PANTHER" id="PTHR24342:SF14">
    <property type="entry name" value="DEATH-ASSOCIATED PROTEIN KINASE DAPK-1"/>
    <property type="match status" value="1"/>
</dbReference>
<dbReference type="GO" id="GO:0005634">
    <property type="term" value="C:nucleus"/>
    <property type="evidence" value="ECO:0007669"/>
    <property type="project" value="TreeGrafter"/>
</dbReference>
<dbReference type="PROSITE" id="PS50011">
    <property type="entry name" value="PROTEIN_KINASE_DOM"/>
    <property type="match status" value="1"/>
</dbReference>
<feature type="binding site" evidence="6">
    <location>
        <position position="62"/>
    </location>
    <ligand>
        <name>ATP</name>
        <dbReference type="ChEBI" id="CHEBI:30616"/>
    </ligand>
</feature>
<keyword evidence="2" id="KW-0808">Transferase</keyword>
<organism evidence="8 9">
    <name type="scientific">Trichostrongylus colubriformis</name>
    <name type="common">Black scour worm</name>
    <dbReference type="NCBI Taxonomy" id="6319"/>
    <lineage>
        <taxon>Eukaryota</taxon>
        <taxon>Metazoa</taxon>
        <taxon>Ecdysozoa</taxon>
        <taxon>Nematoda</taxon>
        <taxon>Chromadorea</taxon>
        <taxon>Rhabditida</taxon>
        <taxon>Rhabditina</taxon>
        <taxon>Rhabditomorpha</taxon>
        <taxon>Strongyloidea</taxon>
        <taxon>Trichostrongylidae</taxon>
        <taxon>Trichostrongylus</taxon>
    </lineage>
</organism>
<reference evidence="8 9" key="1">
    <citation type="submission" date="2019-10" db="EMBL/GenBank/DDBJ databases">
        <title>Assembly and Annotation for the nematode Trichostrongylus colubriformis.</title>
        <authorList>
            <person name="Martin J."/>
        </authorList>
    </citation>
    <scope>NUCLEOTIDE SEQUENCE [LARGE SCALE GENOMIC DNA]</scope>
    <source>
        <strain evidence="8">G859</strain>
        <tissue evidence="8">Whole worm</tissue>
    </source>
</reference>
<keyword evidence="4 8" id="KW-0418">Kinase</keyword>
<comment type="caution">
    <text evidence="8">The sequence shown here is derived from an EMBL/GenBank/DDBJ whole genome shotgun (WGS) entry which is preliminary data.</text>
</comment>
<gene>
    <name evidence="8" type="ORF">GCK32_021706</name>
</gene>
<dbReference type="EMBL" id="WIXE01020676">
    <property type="protein sequence ID" value="KAK5969037.1"/>
    <property type="molecule type" value="Genomic_DNA"/>
</dbReference>
<dbReference type="AlphaFoldDB" id="A0AAN8EZ96"/>